<protein>
    <submittedName>
        <fullName evidence="1">Uncharacterized protein</fullName>
    </submittedName>
</protein>
<name>A0A7D6VTR9_9CLOT</name>
<organism evidence="1 2">
    <name type="scientific">Clostridium intestinale</name>
    <dbReference type="NCBI Taxonomy" id="36845"/>
    <lineage>
        <taxon>Bacteria</taxon>
        <taxon>Bacillati</taxon>
        <taxon>Bacillota</taxon>
        <taxon>Clostridia</taxon>
        <taxon>Eubacteriales</taxon>
        <taxon>Clostridiaceae</taxon>
        <taxon>Clostridium</taxon>
    </lineage>
</organism>
<evidence type="ECO:0000313" key="2">
    <source>
        <dbReference type="Proteomes" id="UP000512286"/>
    </source>
</evidence>
<dbReference type="Proteomes" id="UP000512286">
    <property type="component" value="Chromosome"/>
</dbReference>
<accession>A0A7D6VTR9</accession>
<dbReference type="RefSeq" id="WP_021802176.1">
    <property type="nucleotide sequence ID" value="NZ_CP059378.1"/>
</dbReference>
<reference evidence="1 2" key="1">
    <citation type="submission" date="2020-07" db="EMBL/GenBank/DDBJ databases">
        <title>Electron transfer.</title>
        <authorList>
            <person name="Huang L."/>
            <person name="Liu X."/>
            <person name="Zhou S."/>
        </authorList>
    </citation>
    <scope>NUCLEOTIDE SEQUENCE [LARGE SCALE GENOMIC DNA]</scope>
    <source>
        <strain evidence="1 2">Lx1</strain>
    </source>
</reference>
<dbReference type="KEGG" id="cint:HZF06_10290"/>
<gene>
    <name evidence="1" type="ORF">HZF06_10290</name>
</gene>
<evidence type="ECO:0000313" key="1">
    <source>
        <dbReference type="EMBL" id="QLY81949.1"/>
    </source>
</evidence>
<dbReference type="EMBL" id="CP059378">
    <property type="protein sequence ID" value="QLY81949.1"/>
    <property type="molecule type" value="Genomic_DNA"/>
</dbReference>
<dbReference type="AlphaFoldDB" id="A0A7D6VTR9"/>
<proteinExistence type="predicted"/>
<sequence length="47" mass="5774">MAKFRYVYTDFWNDTKVIERCTPKGKLFWLYLLIKSHTKQIGVYRNT</sequence>